<dbReference type="InterPro" id="IPR050301">
    <property type="entry name" value="NTE"/>
</dbReference>
<gene>
    <name evidence="6" type="ORF">AAA081_03765</name>
</gene>
<dbReference type="Proteomes" id="UP001481872">
    <property type="component" value="Unassembled WGS sequence"/>
</dbReference>
<evidence type="ECO:0000259" key="5">
    <source>
        <dbReference type="PROSITE" id="PS51635"/>
    </source>
</evidence>
<feature type="domain" description="PNPLA" evidence="5">
    <location>
        <begin position="4"/>
        <end position="173"/>
    </location>
</feature>
<feature type="active site" description="Nucleophile" evidence="4">
    <location>
        <position position="37"/>
    </location>
</feature>
<feature type="short sequence motif" description="DGA/G" evidence="4">
    <location>
        <begin position="160"/>
        <end position="162"/>
    </location>
</feature>
<dbReference type="PANTHER" id="PTHR14226">
    <property type="entry name" value="NEUROPATHY TARGET ESTERASE/SWISS CHEESE D.MELANOGASTER"/>
    <property type="match status" value="1"/>
</dbReference>
<dbReference type="PANTHER" id="PTHR14226:SF25">
    <property type="entry name" value="PHOSPHOESTERASE"/>
    <property type="match status" value="1"/>
</dbReference>
<keyword evidence="2 4" id="KW-0442">Lipid degradation</keyword>
<keyword evidence="1 4" id="KW-0378">Hydrolase</keyword>
<reference evidence="6 7" key="1">
    <citation type="submission" date="2024-04" db="EMBL/GenBank/DDBJ databases">
        <title>Human intestinal bacterial collection.</title>
        <authorList>
            <person name="Pauvert C."/>
            <person name="Hitch T.C.A."/>
            <person name="Clavel T."/>
        </authorList>
    </citation>
    <scope>NUCLEOTIDE SEQUENCE [LARGE SCALE GENOMIC DNA]</scope>
    <source>
        <strain evidence="6 7">CLA-SR-H026</strain>
    </source>
</reference>
<dbReference type="InterPro" id="IPR045943">
    <property type="entry name" value="DUF6363"/>
</dbReference>
<dbReference type="Gene3D" id="3.40.1090.10">
    <property type="entry name" value="Cytosolic phospholipase A2 catalytic domain"/>
    <property type="match status" value="1"/>
</dbReference>
<feature type="active site" description="Proton acceptor" evidence="4">
    <location>
        <position position="160"/>
    </location>
</feature>
<dbReference type="CDD" id="cd07208">
    <property type="entry name" value="Pat_hypo_Ecoli_yjju_like"/>
    <property type="match status" value="1"/>
</dbReference>
<evidence type="ECO:0000256" key="4">
    <source>
        <dbReference type="PROSITE-ProRule" id="PRU01161"/>
    </source>
</evidence>
<evidence type="ECO:0000256" key="1">
    <source>
        <dbReference type="ARBA" id="ARBA00022801"/>
    </source>
</evidence>
<dbReference type="RefSeq" id="WP_349053752.1">
    <property type="nucleotide sequence ID" value="NZ_JBBNPS010000007.1"/>
</dbReference>
<dbReference type="PROSITE" id="PS51635">
    <property type="entry name" value="PNPLA"/>
    <property type="match status" value="1"/>
</dbReference>
<sequence>MLGIIDVGGGMRDVFGAGVLDYCLDHSIQFDYCLGVSAGASNLIGYLAQQPGRSKTFYTDYAFRDDYMGVKHYKETGDFINLDYIYGTLSNHDGEYPLDLDRVKASSARFVIVATDAFTGEATYFTKDDLAQDRYGAIAASACVPVVNRPLAFQGGHYVDGGVSDPIPIEKAQADGVTKTVVILTRPKDYFRRPRRDLYFVLRLRREYPALARALSKRAETYNRQLRRILADGNTLVIAPKSTLHMKTLKLDLEKMNILYDEGYKKGAQIEKWLAR</sequence>
<organism evidence="6 7">
    <name type="scientific">Aedoeadaptatus acetigenes</name>
    <dbReference type="NCBI Taxonomy" id="2981723"/>
    <lineage>
        <taxon>Bacteria</taxon>
        <taxon>Bacillati</taxon>
        <taxon>Bacillota</taxon>
        <taxon>Tissierellia</taxon>
        <taxon>Tissierellales</taxon>
        <taxon>Peptoniphilaceae</taxon>
        <taxon>Aedoeadaptatus</taxon>
    </lineage>
</organism>
<proteinExistence type="predicted"/>
<dbReference type="SUPFAM" id="SSF52151">
    <property type="entry name" value="FabD/lysophospholipase-like"/>
    <property type="match status" value="1"/>
</dbReference>
<dbReference type="Pfam" id="PF01734">
    <property type="entry name" value="Patatin"/>
    <property type="match status" value="1"/>
</dbReference>
<comment type="caution">
    <text evidence="4">Lacks conserved residue(s) required for the propagation of feature annotation.</text>
</comment>
<keyword evidence="7" id="KW-1185">Reference proteome</keyword>
<protein>
    <submittedName>
        <fullName evidence="6">Patatin family protein</fullName>
    </submittedName>
</protein>
<comment type="caution">
    <text evidence="6">The sequence shown here is derived from an EMBL/GenBank/DDBJ whole genome shotgun (WGS) entry which is preliminary data.</text>
</comment>
<dbReference type="InterPro" id="IPR037483">
    <property type="entry name" value="YjjU-like"/>
</dbReference>
<keyword evidence="3 4" id="KW-0443">Lipid metabolism</keyword>
<dbReference type="Pfam" id="PF19890">
    <property type="entry name" value="DUF6363"/>
    <property type="match status" value="1"/>
</dbReference>
<evidence type="ECO:0000313" key="7">
    <source>
        <dbReference type="Proteomes" id="UP001481872"/>
    </source>
</evidence>
<dbReference type="InterPro" id="IPR016035">
    <property type="entry name" value="Acyl_Trfase/lysoPLipase"/>
</dbReference>
<dbReference type="InterPro" id="IPR002641">
    <property type="entry name" value="PNPLA_dom"/>
</dbReference>
<evidence type="ECO:0000256" key="2">
    <source>
        <dbReference type="ARBA" id="ARBA00022963"/>
    </source>
</evidence>
<evidence type="ECO:0000256" key="3">
    <source>
        <dbReference type="ARBA" id="ARBA00023098"/>
    </source>
</evidence>
<evidence type="ECO:0000313" key="6">
    <source>
        <dbReference type="EMBL" id="MEQ3353417.1"/>
    </source>
</evidence>
<name>A0ABV1J6J2_9FIRM</name>
<accession>A0ABV1J6J2</accession>
<feature type="short sequence motif" description="GXSXG" evidence="4">
    <location>
        <begin position="35"/>
        <end position="39"/>
    </location>
</feature>
<dbReference type="EMBL" id="JBBNPS010000007">
    <property type="protein sequence ID" value="MEQ3353417.1"/>
    <property type="molecule type" value="Genomic_DNA"/>
</dbReference>